<dbReference type="AlphaFoldDB" id="A0A6C0BF65"/>
<evidence type="ECO:0000313" key="2">
    <source>
        <dbReference type="EMBL" id="QHS90955.1"/>
    </source>
</evidence>
<organism evidence="2">
    <name type="scientific">viral metagenome</name>
    <dbReference type="NCBI Taxonomy" id="1070528"/>
    <lineage>
        <taxon>unclassified sequences</taxon>
        <taxon>metagenomes</taxon>
        <taxon>organismal metagenomes</taxon>
    </lineage>
</organism>
<name>A0A6C0BF65_9ZZZZ</name>
<dbReference type="EMBL" id="MN739154">
    <property type="protein sequence ID" value="QHS90955.1"/>
    <property type="molecule type" value="Genomic_DNA"/>
</dbReference>
<accession>A0A6C0BF65</accession>
<feature type="compositionally biased region" description="Acidic residues" evidence="1">
    <location>
        <begin position="194"/>
        <end position="203"/>
    </location>
</feature>
<protein>
    <submittedName>
        <fullName evidence="2">Uncharacterized protein</fullName>
    </submittedName>
</protein>
<sequence>MNRGSDSVLSVYSDARAEYTKQLCMFLVPAYFQFYIELLEKAKQTMVAEPKRALWQFQTYLNEIHDWNMEKVNHEIHTIHNNCGCDYMEDLLTAVFIAHTKVLTAIRLSANNKKVEINVPKVEHFLFKVLCETSKLLWSSTYLFRDGITGMEKQQNYRSIEQILNEGILQAVRNLVPVKSILKDFMNQDVADTTPEEDSDEEDKEPKEVKEVKEVKEEPKEPKEEPKESKEEPKELKNEIIIPSAVSLSTEPITSSIASSFNSSVVEPLMAMMKPEEKKEDSSNPTIVLTDKHNVSFGKYNTVFSTEHPEESDMVIDIRDDESTDGEHVPALEIMEGSGQPLKDEIDFDTLDGPVESMGVGDYEEL</sequence>
<proteinExistence type="predicted"/>
<feature type="region of interest" description="Disordered" evidence="1">
    <location>
        <begin position="189"/>
        <end position="238"/>
    </location>
</feature>
<feature type="compositionally biased region" description="Basic and acidic residues" evidence="1">
    <location>
        <begin position="204"/>
        <end position="238"/>
    </location>
</feature>
<dbReference type="Pfam" id="PF19068">
    <property type="entry name" value="DUF5764"/>
    <property type="match status" value="1"/>
</dbReference>
<reference evidence="2" key="1">
    <citation type="journal article" date="2020" name="Nature">
        <title>Giant virus diversity and host interactions through global metagenomics.</title>
        <authorList>
            <person name="Schulz F."/>
            <person name="Roux S."/>
            <person name="Paez-Espino D."/>
            <person name="Jungbluth S."/>
            <person name="Walsh D.A."/>
            <person name="Denef V.J."/>
            <person name="McMahon K.D."/>
            <person name="Konstantinidis K.T."/>
            <person name="Eloe-Fadrosh E.A."/>
            <person name="Kyrpides N.C."/>
            <person name="Woyke T."/>
        </authorList>
    </citation>
    <scope>NUCLEOTIDE SEQUENCE</scope>
    <source>
        <strain evidence="2">GVMAG-M-3300013004-44</strain>
    </source>
</reference>
<evidence type="ECO:0000256" key="1">
    <source>
        <dbReference type="SAM" id="MobiDB-lite"/>
    </source>
</evidence>
<dbReference type="InterPro" id="IPR043913">
    <property type="entry name" value="DUF5764"/>
</dbReference>